<evidence type="ECO:0000313" key="3">
    <source>
        <dbReference type="Proteomes" id="UP001321473"/>
    </source>
</evidence>
<keyword evidence="3" id="KW-1185">Reference proteome</keyword>
<dbReference type="AlphaFoldDB" id="A0AAQ4DQ94"/>
<feature type="transmembrane region" description="Helical" evidence="1">
    <location>
        <begin position="72"/>
        <end position="94"/>
    </location>
</feature>
<sequence length="115" mass="12679">MCEGGLCICAPTFTLEGKLCIKRVGRYQRCGAQVMCRGNSMSCNEGICECFKDEEHDSDCHAKSGPSTLTTVMIYTAISMALFAAGFVLFYAFCLKRYDLEDQLEGAFIITCVIL</sequence>
<keyword evidence="1" id="KW-1133">Transmembrane helix</keyword>
<evidence type="ECO:0000256" key="1">
    <source>
        <dbReference type="SAM" id="Phobius"/>
    </source>
</evidence>
<proteinExistence type="predicted"/>
<gene>
    <name evidence="2" type="ORF">V5799_032749</name>
</gene>
<protein>
    <recommendedName>
        <fullName evidence="4">EB domain-containing protein</fullName>
    </recommendedName>
</protein>
<keyword evidence="1" id="KW-0472">Membrane</keyword>
<evidence type="ECO:0008006" key="4">
    <source>
        <dbReference type="Google" id="ProtNLM"/>
    </source>
</evidence>
<name>A0AAQ4DQ94_AMBAM</name>
<keyword evidence="1" id="KW-0812">Transmembrane</keyword>
<organism evidence="2 3">
    <name type="scientific">Amblyomma americanum</name>
    <name type="common">Lone star tick</name>
    <dbReference type="NCBI Taxonomy" id="6943"/>
    <lineage>
        <taxon>Eukaryota</taxon>
        <taxon>Metazoa</taxon>
        <taxon>Ecdysozoa</taxon>
        <taxon>Arthropoda</taxon>
        <taxon>Chelicerata</taxon>
        <taxon>Arachnida</taxon>
        <taxon>Acari</taxon>
        <taxon>Parasitiformes</taxon>
        <taxon>Ixodida</taxon>
        <taxon>Ixodoidea</taxon>
        <taxon>Ixodidae</taxon>
        <taxon>Amblyomminae</taxon>
        <taxon>Amblyomma</taxon>
    </lineage>
</organism>
<reference evidence="2 3" key="1">
    <citation type="journal article" date="2023" name="Arcadia Sci">
        <title>De novo assembly of a long-read Amblyomma americanum tick genome.</title>
        <authorList>
            <person name="Chou S."/>
            <person name="Poskanzer K.E."/>
            <person name="Rollins M."/>
            <person name="Thuy-Boun P.S."/>
        </authorList>
    </citation>
    <scope>NUCLEOTIDE SEQUENCE [LARGE SCALE GENOMIC DNA]</scope>
    <source>
        <strain evidence="2">F_SG_1</strain>
        <tissue evidence="2">Salivary glands</tissue>
    </source>
</reference>
<dbReference type="Proteomes" id="UP001321473">
    <property type="component" value="Unassembled WGS sequence"/>
</dbReference>
<accession>A0AAQ4DQ94</accession>
<dbReference type="EMBL" id="JARKHS020028141">
    <property type="protein sequence ID" value="KAK8764634.1"/>
    <property type="molecule type" value="Genomic_DNA"/>
</dbReference>
<comment type="caution">
    <text evidence="2">The sequence shown here is derived from an EMBL/GenBank/DDBJ whole genome shotgun (WGS) entry which is preliminary data.</text>
</comment>
<evidence type="ECO:0000313" key="2">
    <source>
        <dbReference type="EMBL" id="KAK8764634.1"/>
    </source>
</evidence>